<feature type="domain" description="Breast cancer type 2 susceptibility protein helical" evidence="6">
    <location>
        <begin position="1205"/>
        <end position="1259"/>
    </location>
</feature>
<evidence type="ECO:0000313" key="7">
    <source>
        <dbReference type="EMBL" id="VVC97448.1"/>
    </source>
</evidence>
<dbReference type="PANTHER" id="PTHR11289:SF0">
    <property type="entry name" value="BREAST CANCER TYPE 2 SUSCEPTIBILITY PROTEIN"/>
    <property type="match status" value="1"/>
</dbReference>
<feature type="region of interest" description="Disordered" evidence="4">
    <location>
        <begin position="1831"/>
        <end position="1852"/>
    </location>
</feature>
<dbReference type="SUPFAM" id="SSF81878">
    <property type="entry name" value="BRCA2 tower domain"/>
    <property type="match status" value="1"/>
</dbReference>
<keyword evidence="3" id="KW-0234">DNA repair</keyword>
<evidence type="ECO:0000313" key="8">
    <source>
        <dbReference type="Proteomes" id="UP000324832"/>
    </source>
</evidence>
<dbReference type="GO" id="GO:0006355">
    <property type="term" value="P:regulation of DNA-templated transcription"/>
    <property type="evidence" value="ECO:0007669"/>
    <property type="project" value="TreeGrafter"/>
</dbReference>
<dbReference type="InterPro" id="IPR015188">
    <property type="entry name" value="BRCA2_OB_3"/>
</dbReference>
<evidence type="ECO:0000259" key="6">
    <source>
        <dbReference type="Pfam" id="PF09169"/>
    </source>
</evidence>
<evidence type="ECO:0000256" key="3">
    <source>
        <dbReference type="ARBA" id="ARBA00023204"/>
    </source>
</evidence>
<protein>
    <recommendedName>
        <fullName evidence="9">Tower domain-containing protein</fullName>
    </recommendedName>
</protein>
<dbReference type="PROSITE" id="PS50138">
    <property type="entry name" value="BRCA2_REPEAT"/>
    <property type="match status" value="5"/>
</dbReference>
<dbReference type="InterPro" id="IPR012340">
    <property type="entry name" value="NA-bd_OB-fold"/>
</dbReference>
<organism evidence="7 8">
    <name type="scientific">Leptidea sinapis</name>
    <dbReference type="NCBI Taxonomy" id="189913"/>
    <lineage>
        <taxon>Eukaryota</taxon>
        <taxon>Metazoa</taxon>
        <taxon>Ecdysozoa</taxon>
        <taxon>Arthropoda</taxon>
        <taxon>Hexapoda</taxon>
        <taxon>Insecta</taxon>
        <taxon>Pterygota</taxon>
        <taxon>Neoptera</taxon>
        <taxon>Endopterygota</taxon>
        <taxon>Lepidoptera</taxon>
        <taxon>Glossata</taxon>
        <taxon>Ditrysia</taxon>
        <taxon>Papilionoidea</taxon>
        <taxon>Pieridae</taxon>
        <taxon>Dismorphiinae</taxon>
        <taxon>Leptidea</taxon>
    </lineage>
</organism>
<dbReference type="GO" id="GO:0005634">
    <property type="term" value="C:nucleus"/>
    <property type="evidence" value="ECO:0007669"/>
    <property type="project" value="TreeGrafter"/>
</dbReference>
<dbReference type="Pfam" id="PF00634">
    <property type="entry name" value="BRCA2"/>
    <property type="match status" value="2"/>
</dbReference>
<evidence type="ECO:0000256" key="2">
    <source>
        <dbReference type="ARBA" id="ARBA00022763"/>
    </source>
</evidence>
<proteinExistence type="predicted"/>
<sequence>MNEYTDQNLKDFEAALKNKDLSGLNLYSGSNHSNNFCNLNVEEVVTGVAKQIMALQSSDCLLNKKPVQRLNPSIKYPKNAEYSCLSLSNKICKQDKFDTQNVSDTQLINLVQNAEALDDITGLTQVFNTTFCNNTSDSHFEKVIDSSENSNSIIRQSQLPIDNKCIFDKHDSIHEKSLEQEATDDLNCDEFGLLEEAGRSPILNIIKPISIKRRPTPIAYDLNLFEKFETLAFPIVEEHLDLKVAKKIINSQLLDKKLYIETHSEPVLIERDKSPVFDVKRKKRCRNKNNCNNQFDSNISIIDDEILFSSDEELDKKNDDDKLPLTCLLETSYFTEKVLDETIYVGFQTANNKTIRVKTDSYFKAHDMLKDSDISFINTEEKLTDESIETEDINLSEKKIKQKKCCSFISSNNLVESSKNSTIAKENTVCGSQHTIEIKYEQELDLPLSTKPTSADTIESITKIYPNRNSIDSVENKVQKLNPNQVKIVNNDLFTIDDIIHHEKVVPQSQTLICSSSLEMARNENSVSLSSKKDDLGKLTNTFKIKNNYSEFHPSGTNVNALDCNFVVTNKRKHDMSPKTKNLKKKIKPQNDICEPVNSCYSKTHPKMEKKCNEIYFDDFESSDIIKYENYKAESIKNIHCVTFKLFENSMDEEPYHKANIPTDSKKATSISESTDIYDCDDLFSNEMTLVKSEFHHMPFNGFKTASNKTIQISKEALKKSTRLLDDIYIDIHSTHNEKQTYELENSNPSNKHLCRGEIKDKKEIKTSNVTFANPSKLFSDSDEESELSFPLTPPKSNVFKGVQTTSRKDIKISKEALTETAKTFDNIYKESIGILENKESNVICPAPKFRFQTANNKPVDISEDAIIASQTLLNSGKHKNSNEFKGFQTASRKDIKISKKALAKSTLLNFEKPRISNEFKGFQTANKKEIKISKDALARTAKLFDNIDENNPIKENQEFLNLDKQKMQYHTASNKPVEISDELLGVSQCLLNNIKSKLHLKEQNVQRMFQTANNKEVKMSKEALTKTNNIFDRLNFKTDTNKNKAISIVLSQGENCNESDDIKNILDTQVMLNFGETLNTEDFINDRTSHSKRSGSPILSCSKSKKRKFENTYNNEKDKNKIKSIDIKSSDEKFNFDACYKKNKIYNLSTLKDLEKQFLRKGNNTDLSKLNFNTLLQFVFTGNRNELSKKEVSIDHIKDIFLKSVNKKIVPKGWLENHIQLIMWKLFSYEVRFPNCLDKVCSVRNVLDQLKYRYDRELYNVQRPSLRKILEKDDVSSKTLVLCIAEIYVDNKIIKGTFHQSVSRYSAIRRVLPIGTRVSDTTASRPFCPNCHLSNRTEGKCRNCALTSRVFILRFMWKSLRMAALDSENMDSWDGDSCKLESGSQIAWMMRTNKDPAEFRANLTESQIRLLQDYTSKNRERQIDMIQEKVRERVRNSGLCAARNVVPLMKIRVACIENEKKVTKGMLSIWCPSDLIEEVIREGSWIDVYNVVPTAIRYSEIQLSANRQTIFKKSTSKNTISNKITGQLSRQCYLIKDLKNPNLITDYNEVDTVGLVFLIEPTNIAFPTSKALYQNIFLADENKNIICINFWGGLKKFGYENVLDTGQIIACVNLQKRSGNIIKNIPQYRATEFSYFTKTPKYECSRKLLNDLVKIFSGLDKRKFCDDCCRIKENNSKLNNSSNISPYRMNNSDYNISKNRAYIESPLVQKDSNLNLTGLDFDSTFKLRDSQELSPNELLRKKRVDEKIAKLKILGDPPPLSSINLINKSIKAGNAFRSPLTSKNEGANVASDKNSDEKENIKSPVLFVNRTYIVRPSVNPVRLNFSTEEANRSDVDPFAEEFDASPPLSFD</sequence>
<dbReference type="GO" id="GO:0000724">
    <property type="term" value="P:double-strand break repair via homologous recombination"/>
    <property type="evidence" value="ECO:0007669"/>
    <property type="project" value="InterPro"/>
</dbReference>
<gene>
    <name evidence="7" type="ORF">LSINAPIS_LOCUS8721</name>
</gene>
<dbReference type="InterPro" id="IPR015525">
    <property type="entry name" value="BRCA2"/>
</dbReference>
<dbReference type="InterPro" id="IPR002093">
    <property type="entry name" value="BRCA2_repeat"/>
</dbReference>
<dbReference type="SUPFAM" id="SSF81872">
    <property type="entry name" value="BRCA2 helical domain"/>
    <property type="match status" value="1"/>
</dbReference>
<dbReference type="InterPro" id="IPR015252">
    <property type="entry name" value="BRCA2_hlx"/>
</dbReference>
<dbReference type="InterPro" id="IPR036315">
    <property type="entry name" value="BRCA2_hlx_sf"/>
</dbReference>
<accession>A0A5E4QK10</accession>
<dbReference type="Proteomes" id="UP000324832">
    <property type="component" value="Unassembled WGS sequence"/>
</dbReference>
<evidence type="ECO:0000256" key="1">
    <source>
        <dbReference type="ARBA" id="ARBA00022737"/>
    </source>
</evidence>
<dbReference type="Pfam" id="PF09104">
    <property type="entry name" value="BRCA-2_OB3"/>
    <property type="match status" value="1"/>
</dbReference>
<keyword evidence="2" id="KW-0227">DNA damage</keyword>
<evidence type="ECO:0008006" key="9">
    <source>
        <dbReference type="Google" id="ProtNLM"/>
    </source>
</evidence>
<evidence type="ECO:0000259" key="5">
    <source>
        <dbReference type="Pfam" id="PF09104"/>
    </source>
</evidence>
<dbReference type="PANTHER" id="PTHR11289">
    <property type="entry name" value="BREAST CANCER TYPE 2 SUSCEPTIBILITY PROTEIN BRCA2"/>
    <property type="match status" value="1"/>
</dbReference>
<dbReference type="Gene3D" id="2.40.50.140">
    <property type="entry name" value="Nucleic acid-binding proteins"/>
    <property type="match status" value="3"/>
</dbReference>
<name>A0A5E4QK10_9NEOP</name>
<keyword evidence="8" id="KW-1185">Reference proteome</keyword>
<dbReference type="Gene3D" id="6.10.70.10">
    <property type="match status" value="1"/>
</dbReference>
<dbReference type="SUPFAM" id="SSF50249">
    <property type="entry name" value="Nucleic acid-binding proteins"/>
    <property type="match status" value="2"/>
</dbReference>
<evidence type="ECO:0000256" key="4">
    <source>
        <dbReference type="SAM" id="MobiDB-lite"/>
    </source>
</evidence>
<dbReference type="EMBL" id="FZQP02003190">
    <property type="protein sequence ID" value="VVC97448.1"/>
    <property type="molecule type" value="Genomic_DNA"/>
</dbReference>
<keyword evidence="1" id="KW-0677">Repeat</keyword>
<dbReference type="Pfam" id="PF09169">
    <property type="entry name" value="BRCA-2_helical"/>
    <property type="match status" value="1"/>
</dbReference>
<feature type="domain" description="BRCA2 OB3" evidence="5">
    <location>
        <begin position="1531"/>
        <end position="1670"/>
    </location>
</feature>
<reference evidence="7 8" key="1">
    <citation type="submission" date="2017-07" db="EMBL/GenBank/DDBJ databases">
        <authorList>
            <person name="Talla V."/>
            <person name="Backstrom N."/>
        </authorList>
    </citation>
    <scope>NUCLEOTIDE SEQUENCE [LARGE SCALE GENOMIC DNA]</scope>
</reference>